<keyword evidence="3" id="KW-1185">Reference proteome</keyword>
<dbReference type="InterPro" id="IPR028082">
    <property type="entry name" value="Peripla_BP_I"/>
</dbReference>
<reference evidence="2 3" key="1">
    <citation type="submission" date="2018-12" db="EMBL/GenBank/DDBJ databases">
        <title>The whole draft genome of Streptomyce luteoverticillatus CGMCC 15060.</title>
        <authorList>
            <person name="Feng Z."/>
            <person name="Chen G."/>
            <person name="Zhang J."/>
            <person name="Zhu H."/>
            <person name="Yu X."/>
            <person name="Zhang W."/>
            <person name="Zhang X."/>
        </authorList>
    </citation>
    <scope>NUCLEOTIDE SEQUENCE [LARGE SCALE GENOMIC DNA]</scope>
    <source>
        <strain evidence="2 3">CGMCC 15060</strain>
    </source>
</reference>
<evidence type="ECO:0000256" key="1">
    <source>
        <dbReference type="SAM" id="MobiDB-lite"/>
    </source>
</evidence>
<organism evidence="2 3">
    <name type="scientific">Streptomyces luteoverticillatus</name>
    <name type="common">Streptoverticillium luteoverticillatus</name>
    <dbReference type="NCBI Taxonomy" id="66425"/>
    <lineage>
        <taxon>Bacteria</taxon>
        <taxon>Bacillati</taxon>
        <taxon>Actinomycetota</taxon>
        <taxon>Actinomycetes</taxon>
        <taxon>Kitasatosporales</taxon>
        <taxon>Streptomycetaceae</taxon>
        <taxon>Streptomyces</taxon>
    </lineage>
</organism>
<dbReference type="OrthoDB" id="3440574at2"/>
<dbReference type="Proteomes" id="UP000267900">
    <property type="component" value="Chromosome"/>
</dbReference>
<gene>
    <name evidence="2" type="ORF">EKH77_21785</name>
</gene>
<dbReference type="EMBL" id="CP034587">
    <property type="protein sequence ID" value="AZQ73496.1"/>
    <property type="molecule type" value="Genomic_DNA"/>
</dbReference>
<dbReference type="Gene3D" id="3.40.50.2300">
    <property type="match status" value="2"/>
</dbReference>
<accession>A0A3S9PMD5</accession>
<sequence length="882" mass="96139">MSSSIPLLPSVGDFIAAFERFVVVPPKRRGPSARFVLMPQGDPDVAAQIATGECGRLRVEGRALVPYARVLELPGTQGPDVFEQIEQGLLGNLPEGFGRLRLPRYRLVRTFAEARSRERDPDVRARDLRDKCFEERRKSSVVLKALRAISLADVPGMPSWAWQPLRPLFEVLPRWLYGRRQQRRMMREGGWFRQWAGLPDGRGDFFGQHEKVTGRKADALLHALLGDLEDAVGRRRLSPWVRRRRTRFVLVLPKAGAAGSLTQSVVEGFPKAVERTRSTAVALLAVGYQDGREAPQSFATVTGTIDSWTPGRSRGRGRSVHVAVPPHDGGTDAEADSFFDSYPEIGLDGGAPSAAAPRWEALGLALAGVLVLSLLAYGGVLWFPRAADTRCLGATVPEAKSAPPGKATGRSPKVVYQQALDAIKNQNDLADVAARVNNAMVRTVVYLGVPALADTWKEGIYSGAIPELRGIALAQGELNGEAARVTDKVWLKVRVEDAGMRFSKAPEVAERLAREIRAEPSGAQQIMGVVGLAQSRPDTLKARDTLAAANVPMVGTVATAEAMQRSDLYRQVAPDNRREARIAAAFAGQGNLVETAPGRCVPARRAVVVADPEDTYSDNLSTRFVAAFPDARTIWYSPNPGKPSDRRDPPNDRTEWARSLSDMARTVCARIKEDPRTVLYWAARQNEFAAFLDEFDGGTSCNDGLTVLGGDDLTGVVLDDQQPGKRHPKVRLYYAAHVLPNGYPANAMGERFRQEYRDSYGDDDRWSDDGRAPLAWDALQVLSKAVNSAYQDSHSSLLTRGMVESDLVKGVGGPSGIQGTTGALAFANGGKVPVNKRLLILHDTRDGPEVSLECGYRDSGTEQRTWGPGGAFDCPRDEQDPD</sequence>
<dbReference type="SUPFAM" id="SSF53822">
    <property type="entry name" value="Periplasmic binding protein-like I"/>
    <property type="match status" value="1"/>
</dbReference>
<dbReference type="RefSeq" id="WP_126916009.1">
    <property type="nucleotide sequence ID" value="NZ_CP034587.1"/>
</dbReference>
<dbReference type="CDD" id="cd06268">
    <property type="entry name" value="PBP1_ABC_transporter_LIVBP-like"/>
    <property type="match status" value="1"/>
</dbReference>
<proteinExistence type="predicted"/>
<dbReference type="AlphaFoldDB" id="A0A3S9PMD5"/>
<evidence type="ECO:0000313" key="2">
    <source>
        <dbReference type="EMBL" id="AZQ73496.1"/>
    </source>
</evidence>
<name>A0A3S9PMD5_STRLT</name>
<feature type="region of interest" description="Disordered" evidence="1">
    <location>
        <begin position="858"/>
        <end position="882"/>
    </location>
</feature>
<protein>
    <submittedName>
        <fullName evidence="2">Uncharacterized protein</fullName>
    </submittedName>
</protein>
<evidence type="ECO:0000313" key="3">
    <source>
        <dbReference type="Proteomes" id="UP000267900"/>
    </source>
</evidence>